<comment type="similarity">
    <text evidence="1 5">Belongs to the peptidase S41A family.</text>
</comment>
<protein>
    <submittedName>
        <fullName evidence="9">S41 family peptidase</fullName>
    </submittedName>
</protein>
<keyword evidence="3 5" id="KW-0378">Hydrolase</keyword>
<dbReference type="GO" id="GO:0008236">
    <property type="term" value="F:serine-type peptidase activity"/>
    <property type="evidence" value="ECO:0007669"/>
    <property type="project" value="UniProtKB-KW"/>
</dbReference>
<feature type="compositionally biased region" description="Acidic residues" evidence="6">
    <location>
        <begin position="63"/>
        <end position="73"/>
    </location>
</feature>
<dbReference type="InterPro" id="IPR001478">
    <property type="entry name" value="PDZ"/>
</dbReference>
<dbReference type="GO" id="GO:0004175">
    <property type="term" value="F:endopeptidase activity"/>
    <property type="evidence" value="ECO:0007669"/>
    <property type="project" value="TreeGrafter"/>
</dbReference>
<evidence type="ECO:0000256" key="2">
    <source>
        <dbReference type="ARBA" id="ARBA00022670"/>
    </source>
</evidence>
<evidence type="ECO:0000313" key="10">
    <source>
        <dbReference type="Proteomes" id="UP000824049"/>
    </source>
</evidence>
<evidence type="ECO:0000256" key="3">
    <source>
        <dbReference type="ARBA" id="ARBA00022801"/>
    </source>
</evidence>
<dbReference type="GO" id="GO:0030288">
    <property type="term" value="C:outer membrane-bounded periplasmic space"/>
    <property type="evidence" value="ECO:0007669"/>
    <property type="project" value="TreeGrafter"/>
</dbReference>
<keyword evidence="7" id="KW-1133">Transmembrane helix</keyword>
<dbReference type="SMART" id="SM00228">
    <property type="entry name" value="PDZ"/>
    <property type="match status" value="1"/>
</dbReference>
<dbReference type="InterPro" id="IPR036034">
    <property type="entry name" value="PDZ_sf"/>
</dbReference>
<feature type="domain" description="PDZ" evidence="8">
    <location>
        <begin position="172"/>
        <end position="256"/>
    </location>
</feature>
<evidence type="ECO:0000256" key="1">
    <source>
        <dbReference type="ARBA" id="ARBA00009179"/>
    </source>
</evidence>
<keyword evidence="7" id="KW-0472">Membrane</keyword>
<feature type="compositionally biased region" description="Acidic residues" evidence="6">
    <location>
        <begin position="14"/>
        <end position="35"/>
    </location>
</feature>
<dbReference type="Proteomes" id="UP000824049">
    <property type="component" value="Unassembled WGS sequence"/>
</dbReference>
<dbReference type="Pfam" id="PF00595">
    <property type="entry name" value="PDZ"/>
    <property type="match status" value="1"/>
</dbReference>
<dbReference type="EMBL" id="DXBR01000075">
    <property type="protein sequence ID" value="HIZ39931.1"/>
    <property type="molecule type" value="Genomic_DNA"/>
</dbReference>
<evidence type="ECO:0000256" key="5">
    <source>
        <dbReference type="RuleBase" id="RU004404"/>
    </source>
</evidence>
<dbReference type="PANTHER" id="PTHR32060:SF30">
    <property type="entry name" value="CARBOXY-TERMINAL PROCESSING PROTEASE CTPA"/>
    <property type="match status" value="1"/>
</dbReference>
<dbReference type="CDD" id="cd07560">
    <property type="entry name" value="Peptidase_S41_CPP"/>
    <property type="match status" value="1"/>
</dbReference>
<name>A0A9D2EM98_9FIRM</name>
<dbReference type="SMART" id="SM00245">
    <property type="entry name" value="TSPc"/>
    <property type="match status" value="1"/>
</dbReference>
<dbReference type="Pfam" id="PF03572">
    <property type="entry name" value="Peptidase_S41"/>
    <property type="match status" value="1"/>
</dbReference>
<evidence type="ECO:0000313" key="9">
    <source>
        <dbReference type="EMBL" id="HIZ39931.1"/>
    </source>
</evidence>
<keyword evidence="7" id="KW-0812">Transmembrane</keyword>
<evidence type="ECO:0000256" key="4">
    <source>
        <dbReference type="ARBA" id="ARBA00022825"/>
    </source>
</evidence>
<keyword evidence="4 5" id="KW-0720">Serine protease</keyword>
<dbReference type="PROSITE" id="PS50106">
    <property type="entry name" value="PDZ"/>
    <property type="match status" value="1"/>
</dbReference>
<dbReference type="SUPFAM" id="SSF50156">
    <property type="entry name" value="PDZ domain-like"/>
    <property type="match status" value="1"/>
</dbReference>
<evidence type="ECO:0000256" key="6">
    <source>
        <dbReference type="SAM" id="MobiDB-lite"/>
    </source>
</evidence>
<dbReference type="GO" id="GO:0007165">
    <property type="term" value="P:signal transduction"/>
    <property type="evidence" value="ECO:0007669"/>
    <property type="project" value="TreeGrafter"/>
</dbReference>
<accession>A0A9D2EM98</accession>
<sequence>MEPDNNTVGRDAAEEMETEDIPADAGWTDEEESDPETYGNPDGEDDDSEVRAPRYVYPGRAEDYDEETFDDDLPATREGKPRKWTSRLKKLALLLIVAVAGFLVGQVGLLFFGSGSGVNNFRVISKLSMLEAYVDHFFLNETDSDRLEDYIYKGYIAGLDDPYAAYYNAEEYAQLMEEDSGEYRGIGVTVRQDTDTGYVVVEEVNKNGPAYNAGVQVDDIIMQVDGQDTAELGLQETVSAIKKNDDPVVLTILRDSETMELTVDKSQIVMETVTWEMKENKIGYIAVSQFVENTSEQFNEALTSLSEEGMTGLIIDLRDNGGGLLTTCLDMVSRFVPDEKLIVYTEDKNGNRTEYNSDSVDVLNIPVVLLVNENSASASEIMTGCLKDYGIATVVGKTTYGKGIVQNIMPLPDGSAVKMTVSQYYTPNGNDIHEVGIAPDVTVEMSEEEWAAAQDDVQKDTQLQKALEILNGN</sequence>
<dbReference type="InterPro" id="IPR029045">
    <property type="entry name" value="ClpP/crotonase-like_dom_sf"/>
</dbReference>
<dbReference type="InterPro" id="IPR004447">
    <property type="entry name" value="Peptidase_S41A"/>
</dbReference>
<dbReference type="SUPFAM" id="SSF52096">
    <property type="entry name" value="ClpP/crotonase"/>
    <property type="match status" value="1"/>
</dbReference>
<dbReference type="InterPro" id="IPR005151">
    <property type="entry name" value="Tail-specific_protease"/>
</dbReference>
<feature type="transmembrane region" description="Helical" evidence="7">
    <location>
        <begin position="91"/>
        <end position="112"/>
    </location>
</feature>
<feature type="region of interest" description="Disordered" evidence="6">
    <location>
        <begin position="1"/>
        <end position="77"/>
    </location>
</feature>
<reference evidence="9" key="1">
    <citation type="journal article" date="2021" name="PeerJ">
        <title>Extensive microbial diversity within the chicken gut microbiome revealed by metagenomics and culture.</title>
        <authorList>
            <person name="Gilroy R."/>
            <person name="Ravi A."/>
            <person name="Getino M."/>
            <person name="Pursley I."/>
            <person name="Horton D.L."/>
            <person name="Alikhan N.F."/>
            <person name="Baker D."/>
            <person name="Gharbi K."/>
            <person name="Hall N."/>
            <person name="Watson M."/>
            <person name="Adriaenssens E.M."/>
            <person name="Foster-Nyarko E."/>
            <person name="Jarju S."/>
            <person name="Secka A."/>
            <person name="Antonio M."/>
            <person name="Oren A."/>
            <person name="Chaudhuri R.R."/>
            <person name="La Ragione R."/>
            <person name="Hildebrand F."/>
            <person name="Pallen M.J."/>
        </authorList>
    </citation>
    <scope>NUCLEOTIDE SEQUENCE</scope>
    <source>
        <strain evidence="9">CHK179-28034</strain>
    </source>
</reference>
<comment type="caution">
    <text evidence="9">The sequence shown here is derived from an EMBL/GenBank/DDBJ whole genome shotgun (WGS) entry which is preliminary data.</text>
</comment>
<reference evidence="9" key="2">
    <citation type="submission" date="2021-04" db="EMBL/GenBank/DDBJ databases">
        <authorList>
            <person name="Gilroy R."/>
        </authorList>
    </citation>
    <scope>NUCLEOTIDE SEQUENCE</scope>
    <source>
        <strain evidence="9">CHK179-28034</strain>
    </source>
</reference>
<dbReference type="GO" id="GO:0006508">
    <property type="term" value="P:proteolysis"/>
    <property type="evidence" value="ECO:0007669"/>
    <property type="project" value="UniProtKB-KW"/>
</dbReference>
<dbReference type="Gene3D" id="3.90.226.10">
    <property type="entry name" value="2-enoyl-CoA Hydratase, Chain A, domain 1"/>
    <property type="match status" value="1"/>
</dbReference>
<dbReference type="Gene3D" id="2.30.42.10">
    <property type="match status" value="1"/>
</dbReference>
<organism evidence="9 10">
    <name type="scientific">Candidatus Anaerobutyricum stercoris</name>
    <dbReference type="NCBI Taxonomy" id="2838457"/>
    <lineage>
        <taxon>Bacteria</taxon>
        <taxon>Bacillati</taxon>
        <taxon>Bacillota</taxon>
        <taxon>Clostridia</taxon>
        <taxon>Lachnospirales</taxon>
        <taxon>Lachnospiraceae</taxon>
        <taxon>Anaerobutyricum</taxon>
    </lineage>
</organism>
<evidence type="ECO:0000259" key="8">
    <source>
        <dbReference type="PROSITE" id="PS50106"/>
    </source>
</evidence>
<evidence type="ECO:0000256" key="7">
    <source>
        <dbReference type="SAM" id="Phobius"/>
    </source>
</evidence>
<dbReference type="PANTHER" id="PTHR32060">
    <property type="entry name" value="TAIL-SPECIFIC PROTEASE"/>
    <property type="match status" value="1"/>
</dbReference>
<dbReference type="NCBIfam" id="TIGR00225">
    <property type="entry name" value="prc"/>
    <property type="match status" value="1"/>
</dbReference>
<gene>
    <name evidence="9" type="ORF">H9968_08410</name>
</gene>
<dbReference type="AlphaFoldDB" id="A0A9D2EM98"/>
<proteinExistence type="inferred from homology"/>
<keyword evidence="2 5" id="KW-0645">Protease</keyword>